<feature type="chain" id="PRO_5044752076" evidence="1">
    <location>
        <begin position="19"/>
        <end position="222"/>
    </location>
</feature>
<keyword evidence="1" id="KW-0732">Signal</keyword>
<feature type="signal peptide" evidence="1">
    <location>
        <begin position="1"/>
        <end position="18"/>
    </location>
</feature>
<name>A0ABD0Y7C9_9HEMI</name>
<gene>
    <name evidence="2" type="ORF">AAG570_002239</name>
</gene>
<evidence type="ECO:0000313" key="3">
    <source>
        <dbReference type="Proteomes" id="UP001558652"/>
    </source>
</evidence>
<reference evidence="2 3" key="1">
    <citation type="submission" date="2024-07" db="EMBL/GenBank/DDBJ databases">
        <title>Chromosome-level genome assembly of the water stick insect Ranatra chinensis (Heteroptera: Nepidae).</title>
        <authorList>
            <person name="Liu X."/>
        </authorList>
    </citation>
    <scope>NUCLEOTIDE SEQUENCE [LARGE SCALE GENOMIC DNA]</scope>
    <source>
        <strain evidence="2">Cailab_2021Rc</strain>
        <tissue evidence="2">Muscle</tissue>
    </source>
</reference>
<protein>
    <submittedName>
        <fullName evidence="2">Uncharacterized protein</fullName>
    </submittedName>
</protein>
<evidence type="ECO:0000256" key="1">
    <source>
        <dbReference type="SAM" id="SignalP"/>
    </source>
</evidence>
<proteinExistence type="predicted"/>
<sequence>MRFHLLFVFLLALVGVNAICPSICEDTNHPICAKEETADGRVFAVFRNLCLMHAANECNDRCRLSFEKKDLIKNNFKVSRKPKSVASCPKLIEQVSGGVEVTTHNTSGEWLKLVMVRRWTQENTMRCVAHRGQMPVIGVHHGHARPPDWFRFGAQNGAVSAVTGSPVEVRTHVTVNTPHRRGRLGREVEPCCEAAVKDEDPVFRSGRFASRVGSILKTIHLT</sequence>
<organism evidence="2 3">
    <name type="scientific">Ranatra chinensis</name>
    <dbReference type="NCBI Taxonomy" id="642074"/>
    <lineage>
        <taxon>Eukaryota</taxon>
        <taxon>Metazoa</taxon>
        <taxon>Ecdysozoa</taxon>
        <taxon>Arthropoda</taxon>
        <taxon>Hexapoda</taxon>
        <taxon>Insecta</taxon>
        <taxon>Pterygota</taxon>
        <taxon>Neoptera</taxon>
        <taxon>Paraneoptera</taxon>
        <taxon>Hemiptera</taxon>
        <taxon>Heteroptera</taxon>
        <taxon>Panheteroptera</taxon>
        <taxon>Nepomorpha</taxon>
        <taxon>Nepidae</taxon>
        <taxon>Ranatrinae</taxon>
        <taxon>Ranatra</taxon>
    </lineage>
</organism>
<dbReference type="EMBL" id="JBFDAA010000012">
    <property type="protein sequence ID" value="KAL1123152.1"/>
    <property type="molecule type" value="Genomic_DNA"/>
</dbReference>
<dbReference type="AlphaFoldDB" id="A0ABD0Y7C9"/>
<accession>A0ABD0Y7C9</accession>
<evidence type="ECO:0000313" key="2">
    <source>
        <dbReference type="EMBL" id="KAL1123152.1"/>
    </source>
</evidence>
<dbReference type="Proteomes" id="UP001558652">
    <property type="component" value="Unassembled WGS sequence"/>
</dbReference>
<keyword evidence="3" id="KW-1185">Reference proteome</keyword>
<comment type="caution">
    <text evidence="2">The sequence shown here is derived from an EMBL/GenBank/DDBJ whole genome shotgun (WGS) entry which is preliminary data.</text>
</comment>